<protein>
    <submittedName>
        <fullName evidence="1">Uncharacterized protein</fullName>
    </submittedName>
</protein>
<organism evidence="1 2">
    <name type="scientific">Pistacia integerrima</name>
    <dbReference type="NCBI Taxonomy" id="434235"/>
    <lineage>
        <taxon>Eukaryota</taxon>
        <taxon>Viridiplantae</taxon>
        <taxon>Streptophyta</taxon>
        <taxon>Embryophyta</taxon>
        <taxon>Tracheophyta</taxon>
        <taxon>Spermatophyta</taxon>
        <taxon>Magnoliopsida</taxon>
        <taxon>eudicotyledons</taxon>
        <taxon>Gunneridae</taxon>
        <taxon>Pentapetalae</taxon>
        <taxon>rosids</taxon>
        <taxon>malvids</taxon>
        <taxon>Sapindales</taxon>
        <taxon>Anacardiaceae</taxon>
        <taxon>Pistacia</taxon>
    </lineage>
</organism>
<accession>A0ACC0YTZ8</accession>
<evidence type="ECO:0000313" key="2">
    <source>
        <dbReference type="Proteomes" id="UP001163603"/>
    </source>
</evidence>
<name>A0ACC0YTZ8_9ROSI</name>
<comment type="caution">
    <text evidence="1">The sequence shown here is derived from an EMBL/GenBank/DDBJ whole genome shotgun (WGS) entry which is preliminary data.</text>
</comment>
<reference evidence="2" key="1">
    <citation type="journal article" date="2023" name="G3 (Bethesda)">
        <title>Genome assembly and association tests identify interacting loci associated with vigor, precocity, and sex in interspecific pistachio rootstocks.</title>
        <authorList>
            <person name="Palmer W."/>
            <person name="Jacygrad E."/>
            <person name="Sagayaradj S."/>
            <person name="Cavanaugh K."/>
            <person name="Han R."/>
            <person name="Bertier L."/>
            <person name="Beede B."/>
            <person name="Kafkas S."/>
            <person name="Golino D."/>
            <person name="Preece J."/>
            <person name="Michelmore R."/>
        </authorList>
    </citation>
    <scope>NUCLEOTIDE SEQUENCE [LARGE SCALE GENOMIC DNA]</scope>
</reference>
<evidence type="ECO:0000313" key="1">
    <source>
        <dbReference type="EMBL" id="KAJ0040983.1"/>
    </source>
</evidence>
<dbReference type="EMBL" id="CM047740">
    <property type="protein sequence ID" value="KAJ0040983.1"/>
    <property type="molecule type" value="Genomic_DNA"/>
</dbReference>
<keyword evidence="2" id="KW-1185">Reference proteome</keyword>
<gene>
    <name evidence="1" type="ORF">Pint_27373</name>
</gene>
<proteinExistence type="predicted"/>
<dbReference type="Proteomes" id="UP001163603">
    <property type="component" value="Chromosome 5"/>
</dbReference>
<sequence length="272" mass="31263">MHSKRQSKGSIDFDFWGAGKSSCSEHYSNEFHFEEQVGDGIGAYSPPLWKANGSKISAYESSPLLPCNHQYSNLSPRIRSQAIAEGRKELMEMIHNMPEWSYELSLKDIVDEQQTQQEVKHETVIDERSCCFENEGETKKLQKKNKKRSIKSAEILRSESMEKETFLIKMFFPISFCSKKKANVRNRAKVSPRSSLDISENQPDKEQWIRKRFVAGENKPTVVKHFSSSNSSTSSKHNSSTNRQAESKFSSGCWPFFHTKTSKTRRPRGCIF</sequence>